<protein>
    <submittedName>
        <fullName evidence="1">DUF937 domain-containing protein</fullName>
    </submittedName>
</protein>
<dbReference type="Pfam" id="PF06078">
    <property type="entry name" value="DUF937"/>
    <property type="match status" value="1"/>
</dbReference>
<dbReference type="EMBL" id="VJMF01000046">
    <property type="protein sequence ID" value="TRL32471.1"/>
    <property type="molecule type" value="Genomic_DNA"/>
</dbReference>
<name>A0A549SS80_METSR</name>
<comment type="caution">
    <text evidence="1">The sequence shown here is derived from an EMBL/GenBank/DDBJ whole genome shotgun (WGS) entry which is preliminary data.</text>
</comment>
<accession>A0A549SS80</accession>
<organism evidence="1 2">
    <name type="scientific">Methylosinus sporium</name>
    <dbReference type="NCBI Taxonomy" id="428"/>
    <lineage>
        <taxon>Bacteria</taxon>
        <taxon>Pseudomonadati</taxon>
        <taxon>Pseudomonadota</taxon>
        <taxon>Alphaproteobacteria</taxon>
        <taxon>Hyphomicrobiales</taxon>
        <taxon>Methylocystaceae</taxon>
        <taxon>Methylosinus</taxon>
    </lineage>
</organism>
<dbReference type="InterPro" id="IPR009282">
    <property type="entry name" value="DUF937"/>
</dbReference>
<dbReference type="Proteomes" id="UP000316781">
    <property type="component" value="Unassembled WGS sequence"/>
</dbReference>
<sequence length="275" mass="28485">MSRMGIAVKPSARSLAACPKICYTAIDEDWPAPMPECLAAHLAVYEGTGANMSNIVDIIQSAQGGQIIENLSDRFGLASWQTRAAVDSLLPALVAALSKAAEQPDSLRPLLDAANDAAHRAAFENAEEAHSQASLDGGDAIVAHLFGSAAAAGEVSQLAARESGLRADVLQRLLPVLVSIAAGGLGSTLERQGVAAVLDQPTEPPAPAPKGGWLAGLFASLFGTKPAPQPRTAPPADALQEALDHIRKTLTAPADAERRPDLDELLGRIFTSARG</sequence>
<reference evidence="1 2" key="1">
    <citation type="submission" date="2019-07" db="EMBL/GenBank/DDBJ databases">
        <title>Ln-dependent methylotrophs.</title>
        <authorList>
            <person name="Tani A."/>
        </authorList>
    </citation>
    <scope>NUCLEOTIDE SEQUENCE [LARGE SCALE GENOMIC DNA]</scope>
    <source>
        <strain evidence="1 2">SM89A</strain>
    </source>
</reference>
<dbReference type="AlphaFoldDB" id="A0A549SS80"/>
<evidence type="ECO:0000313" key="2">
    <source>
        <dbReference type="Proteomes" id="UP000316781"/>
    </source>
</evidence>
<proteinExistence type="predicted"/>
<evidence type="ECO:0000313" key="1">
    <source>
        <dbReference type="EMBL" id="TRL32471.1"/>
    </source>
</evidence>
<gene>
    <name evidence="1" type="ORF">FM996_12195</name>
</gene>